<dbReference type="InterPro" id="IPR036673">
    <property type="entry name" value="Cyanovirin-N_sf"/>
</dbReference>
<dbReference type="Pfam" id="PF08881">
    <property type="entry name" value="CVNH"/>
    <property type="match status" value="1"/>
</dbReference>
<keyword evidence="3" id="KW-1185">Reference proteome</keyword>
<dbReference type="SUPFAM" id="SSF51322">
    <property type="entry name" value="Cyanovirin-N"/>
    <property type="match status" value="1"/>
</dbReference>
<dbReference type="EMBL" id="RSCK01000037">
    <property type="protein sequence ID" value="RUT10718.1"/>
    <property type="molecule type" value="Genomic_DNA"/>
</dbReference>
<accession>A0AB37UGR4</accession>
<feature type="domain" description="Cyanovirin-N" evidence="1">
    <location>
        <begin position="12"/>
        <end position="110"/>
    </location>
</feature>
<protein>
    <recommendedName>
        <fullName evidence="1">Cyanovirin-N domain-containing protein</fullName>
    </recommendedName>
</protein>
<evidence type="ECO:0000259" key="1">
    <source>
        <dbReference type="SMART" id="SM01111"/>
    </source>
</evidence>
<organism evidence="2 3">
    <name type="scientific">Chroococcidiopsis cubana SAG 39.79</name>
    <dbReference type="NCBI Taxonomy" id="388085"/>
    <lineage>
        <taxon>Bacteria</taxon>
        <taxon>Bacillati</taxon>
        <taxon>Cyanobacteriota</taxon>
        <taxon>Cyanophyceae</taxon>
        <taxon>Chroococcidiopsidales</taxon>
        <taxon>Chroococcidiopsidaceae</taxon>
        <taxon>Chroococcidiopsis</taxon>
    </lineage>
</organism>
<dbReference type="Proteomes" id="UP000282574">
    <property type="component" value="Unassembled WGS sequence"/>
</dbReference>
<dbReference type="SMART" id="SM01111">
    <property type="entry name" value="CVNH"/>
    <property type="match status" value="1"/>
</dbReference>
<dbReference type="InterPro" id="IPR011058">
    <property type="entry name" value="Cyanovirin-N"/>
</dbReference>
<dbReference type="AlphaFoldDB" id="A0AB37UGR4"/>
<proteinExistence type="predicted"/>
<evidence type="ECO:0000313" key="2">
    <source>
        <dbReference type="EMBL" id="RUT10718.1"/>
    </source>
</evidence>
<name>A0AB37UGR4_9CYAN</name>
<sequence length="119" mass="13297">MNPLGKEALAGNFSRSCGNIRVEQGQFLHATCKDRSANNRNTSLDLNSGIGNKDGHLTRSGGYISTCKNIKWDGGTTLQADCRTYSKDWRTGTKLDLNRVISNQDGNLTFDRNTSWRRR</sequence>
<comment type="caution">
    <text evidence="2">The sequence shown here is derived from an EMBL/GenBank/DDBJ whole genome shotgun (WGS) entry which is preliminary data.</text>
</comment>
<gene>
    <name evidence="2" type="ORF">DSM107010_39580</name>
</gene>
<reference evidence="2 3" key="1">
    <citation type="journal article" date="2019" name="Genome Biol. Evol.">
        <title>Day and night: Metabolic profiles and evolutionary relationships of six axenic non-marine cyanobacteria.</title>
        <authorList>
            <person name="Will S.E."/>
            <person name="Henke P."/>
            <person name="Boedeker C."/>
            <person name="Huang S."/>
            <person name="Brinkmann H."/>
            <person name="Rohde M."/>
            <person name="Jarek M."/>
            <person name="Friedl T."/>
            <person name="Seufert S."/>
            <person name="Schumacher M."/>
            <person name="Overmann J."/>
            <person name="Neumann-Schaal M."/>
            <person name="Petersen J."/>
        </authorList>
    </citation>
    <scope>NUCLEOTIDE SEQUENCE [LARGE SCALE GENOMIC DNA]</scope>
    <source>
        <strain evidence="2 3">SAG 39.79</strain>
    </source>
</reference>
<dbReference type="Gene3D" id="2.30.60.10">
    <property type="entry name" value="Cyanovirin-N"/>
    <property type="match status" value="1"/>
</dbReference>
<evidence type="ECO:0000313" key="3">
    <source>
        <dbReference type="Proteomes" id="UP000282574"/>
    </source>
</evidence>